<accession>A0A1H8YJI9</accession>
<evidence type="ECO:0000256" key="1">
    <source>
        <dbReference type="ARBA" id="ARBA00006962"/>
    </source>
</evidence>
<evidence type="ECO:0000259" key="5">
    <source>
        <dbReference type="Pfam" id="PF21036"/>
    </source>
</evidence>
<dbReference type="InterPro" id="IPR010610">
    <property type="entry name" value="EryCIII-like_C"/>
</dbReference>
<feature type="domain" description="Erythromycin biosynthesis protein CIII-like N-terminal" evidence="5">
    <location>
        <begin position="23"/>
        <end position="256"/>
    </location>
</feature>
<dbReference type="PANTHER" id="PTHR48050">
    <property type="entry name" value="STEROL 3-BETA-GLUCOSYLTRANSFERASE"/>
    <property type="match status" value="1"/>
</dbReference>
<feature type="domain" description="Erythromycin biosynthesis protein CIII-like C-terminal" evidence="4">
    <location>
        <begin position="272"/>
        <end position="421"/>
    </location>
</feature>
<dbReference type="EMBL" id="FOEF01000020">
    <property type="protein sequence ID" value="SEP52374.1"/>
    <property type="molecule type" value="Genomic_DNA"/>
</dbReference>
<dbReference type="Pfam" id="PF21036">
    <property type="entry name" value="EryCIII-like_N"/>
    <property type="match status" value="1"/>
</dbReference>
<dbReference type="Gene3D" id="3.40.50.2000">
    <property type="entry name" value="Glycogen Phosphorylase B"/>
    <property type="match status" value="2"/>
</dbReference>
<comment type="similarity">
    <text evidence="1">Belongs to the glycosyltransferase 28 family.</text>
</comment>
<keyword evidence="3 6" id="KW-0808">Transferase</keyword>
<dbReference type="AlphaFoldDB" id="A0A1H8YJI9"/>
<keyword evidence="2" id="KW-0328">Glycosyltransferase</keyword>
<organism evidence="6 7">
    <name type="scientific">Amycolatopsis saalfeldensis</name>
    <dbReference type="NCBI Taxonomy" id="394193"/>
    <lineage>
        <taxon>Bacteria</taxon>
        <taxon>Bacillati</taxon>
        <taxon>Actinomycetota</taxon>
        <taxon>Actinomycetes</taxon>
        <taxon>Pseudonocardiales</taxon>
        <taxon>Pseudonocardiaceae</taxon>
        <taxon>Amycolatopsis</taxon>
    </lineage>
</organism>
<reference evidence="6 7" key="1">
    <citation type="submission" date="2016-10" db="EMBL/GenBank/DDBJ databases">
        <authorList>
            <person name="de Groot N.N."/>
        </authorList>
    </citation>
    <scope>NUCLEOTIDE SEQUENCE [LARGE SCALE GENOMIC DNA]</scope>
    <source>
        <strain evidence="6 7">DSM 44993</strain>
    </source>
</reference>
<dbReference type="GO" id="GO:0016758">
    <property type="term" value="F:hexosyltransferase activity"/>
    <property type="evidence" value="ECO:0007669"/>
    <property type="project" value="UniProtKB-ARBA"/>
</dbReference>
<dbReference type="GO" id="GO:0008194">
    <property type="term" value="F:UDP-glycosyltransferase activity"/>
    <property type="evidence" value="ECO:0007669"/>
    <property type="project" value="InterPro"/>
</dbReference>
<dbReference type="RefSeq" id="WP_091625542.1">
    <property type="nucleotide sequence ID" value="NZ_FOEF01000020.1"/>
</dbReference>
<dbReference type="OrthoDB" id="5488434at2"/>
<evidence type="ECO:0000256" key="2">
    <source>
        <dbReference type="ARBA" id="ARBA00022676"/>
    </source>
</evidence>
<evidence type="ECO:0000313" key="6">
    <source>
        <dbReference type="EMBL" id="SEP52374.1"/>
    </source>
</evidence>
<dbReference type="InterPro" id="IPR048284">
    <property type="entry name" value="EryCIII-like_N"/>
</dbReference>
<dbReference type="SUPFAM" id="SSF53756">
    <property type="entry name" value="UDP-Glycosyltransferase/glycogen phosphorylase"/>
    <property type="match status" value="1"/>
</dbReference>
<gene>
    <name evidence="6" type="ORF">SAMN04489732_12037</name>
</gene>
<protein>
    <submittedName>
        <fullName evidence="6">L-desosaminyltransferase</fullName>
    </submittedName>
</protein>
<evidence type="ECO:0000256" key="3">
    <source>
        <dbReference type="ARBA" id="ARBA00022679"/>
    </source>
</evidence>
<dbReference type="STRING" id="394193.SAMN04489732_12037"/>
<dbReference type="InterPro" id="IPR002213">
    <property type="entry name" value="UDP_glucos_trans"/>
</dbReference>
<evidence type="ECO:0000313" key="7">
    <source>
        <dbReference type="Proteomes" id="UP000198582"/>
    </source>
</evidence>
<dbReference type="Pfam" id="PF06722">
    <property type="entry name" value="EryCIII-like_C"/>
    <property type="match status" value="1"/>
</dbReference>
<name>A0A1H8YJI9_9PSEU</name>
<evidence type="ECO:0000259" key="4">
    <source>
        <dbReference type="Pfam" id="PF06722"/>
    </source>
</evidence>
<keyword evidence="7" id="KW-1185">Reference proteome</keyword>
<dbReference type="InterPro" id="IPR050426">
    <property type="entry name" value="Glycosyltransferase_28"/>
</dbReference>
<dbReference type="GO" id="GO:0017000">
    <property type="term" value="P:antibiotic biosynthetic process"/>
    <property type="evidence" value="ECO:0007669"/>
    <property type="project" value="UniProtKB-ARBA"/>
</dbReference>
<dbReference type="CDD" id="cd03784">
    <property type="entry name" value="GT1_Gtf-like"/>
    <property type="match status" value="1"/>
</dbReference>
<dbReference type="Proteomes" id="UP000198582">
    <property type="component" value="Unassembled WGS sequence"/>
</dbReference>
<proteinExistence type="inferred from homology"/>
<dbReference type="PANTHER" id="PTHR48050:SF13">
    <property type="entry name" value="STEROL 3-BETA-GLUCOSYLTRANSFERASE UGT80A2"/>
    <property type="match status" value="1"/>
</dbReference>
<sequence>MRVLFVTAPFKSHLYVMAPMASAFRTAGHDVRFAAAPDLLDAIGAIGFTGVSVSAAIPMDVMMSAAEPDRGPDRTHLPVHRPRQTDYRKEKDPFEELKLTAYGCSTLYHHETIWDDIAELARDWRPDLVVRDPFMFAGALAARVAGAVDARMLWGTDTLAQIRADCFGEGGGPHRADGQADPMRDWLGPVFERYGHGFDEGVLLGERTIIGWPTWTWRPSDVDYVQTRPIPFHGPHRTEPWMYEKPERTRICITQGISHRDYDFGLTASIETLFEAVAGLDVEVIATFDTKQLAAVSSIPDNVRVCDFVPFNVVLSTCSAIVHHGGYGTMAASLERGIPQLVVPNIYWNEKWWASIALANGLQEEGAGTYVADADQLTSGLLRDHIVRALTDPGMTRNAARLREDHLRTPSPNDTVSVFEQLVARRA</sequence>